<dbReference type="PROSITE" id="PS50231">
    <property type="entry name" value="RICIN_B_LECTIN"/>
    <property type="match status" value="2"/>
</dbReference>
<dbReference type="InterPro" id="IPR035992">
    <property type="entry name" value="Ricin_B-like_lectins"/>
</dbReference>
<dbReference type="Pfam" id="PF00652">
    <property type="entry name" value="Ricin_B_lectin"/>
    <property type="match status" value="1"/>
</dbReference>
<evidence type="ECO:0000313" key="3">
    <source>
        <dbReference type="EMBL" id="GIM71591.1"/>
    </source>
</evidence>
<evidence type="ECO:0000256" key="1">
    <source>
        <dbReference type="SAM" id="Phobius"/>
    </source>
</evidence>
<organism evidence="3 4">
    <name type="scientific">Winogradskya consettensis</name>
    <dbReference type="NCBI Taxonomy" id="113560"/>
    <lineage>
        <taxon>Bacteria</taxon>
        <taxon>Bacillati</taxon>
        <taxon>Actinomycetota</taxon>
        <taxon>Actinomycetes</taxon>
        <taxon>Micromonosporales</taxon>
        <taxon>Micromonosporaceae</taxon>
        <taxon>Winogradskya</taxon>
    </lineage>
</organism>
<feature type="domain" description="Ricin B lectin" evidence="2">
    <location>
        <begin position="201"/>
        <end position="345"/>
    </location>
</feature>
<dbReference type="Proteomes" id="UP000680865">
    <property type="component" value="Unassembled WGS sequence"/>
</dbReference>
<protein>
    <recommendedName>
        <fullName evidence="2">Ricin B lectin domain-containing protein</fullName>
    </recommendedName>
</protein>
<dbReference type="EMBL" id="BOQP01000011">
    <property type="protein sequence ID" value="GIM71591.1"/>
    <property type="molecule type" value="Genomic_DNA"/>
</dbReference>
<dbReference type="CDD" id="cd00161">
    <property type="entry name" value="beta-trefoil_Ricin-like"/>
    <property type="match status" value="1"/>
</dbReference>
<evidence type="ECO:0000313" key="4">
    <source>
        <dbReference type="Proteomes" id="UP000680865"/>
    </source>
</evidence>
<accession>A0A919VPP7</accession>
<feature type="transmembrane region" description="Helical" evidence="1">
    <location>
        <begin position="27"/>
        <end position="48"/>
    </location>
</feature>
<keyword evidence="1" id="KW-0812">Transmembrane</keyword>
<keyword evidence="1" id="KW-1133">Transmembrane helix</keyword>
<keyword evidence="4" id="KW-1185">Reference proteome</keyword>
<dbReference type="Gene3D" id="2.80.10.50">
    <property type="match status" value="2"/>
</dbReference>
<dbReference type="RefSeq" id="WP_212997485.1">
    <property type="nucleotide sequence ID" value="NZ_BAAATW010000008.1"/>
</dbReference>
<keyword evidence="1" id="KW-0472">Membrane</keyword>
<reference evidence="3" key="1">
    <citation type="submission" date="2021-03" db="EMBL/GenBank/DDBJ databases">
        <title>Whole genome shotgun sequence of Actinoplanes consettensis NBRC 14913.</title>
        <authorList>
            <person name="Komaki H."/>
            <person name="Tamura T."/>
        </authorList>
    </citation>
    <scope>NUCLEOTIDE SEQUENCE</scope>
    <source>
        <strain evidence="3">NBRC 14913</strain>
    </source>
</reference>
<gene>
    <name evidence="3" type="ORF">Aco04nite_26040</name>
</gene>
<dbReference type="AlphaFoldDB" id="A0A919VPP7"/>
<evidence type="ECO:0000259" key="2">
    <source>
        <dbReference type="SMART" id="SM00458"/>
    </source>
</evidence>
<dbReference type="SMART" id="SM00458">
    <property type="entry name" value="RICIN"/>
    <property type="match status" value="1"/>
</dbReference>
<comment type="caution">
    <text evidence="3">The sequence shown here is derived from an EMBL/GenBank/DDBJ whole genome shotgun (WGS) entry which is preliminary data.</text>
</comment>
<dbReference type="SUPFAM" id="SSF50370">
    <property type="entry name" value="Ricin B-like lectins"/>
    <property type="match status" value="2"/>
</dbReference>
<sequence>MIITRRFGKGLRRRFDQRTDSDEGSMAMAMMVTLVAMTLTAGLVPLVLNQLNTTRSVDARTVSLDAAQAGIDAAVGQLRGSTSLTTLTDGTTKLVGSLLSLPPCLVSGTADPIAGITSSVAVLRYNVKIAYYGVPDAATDETPTLLSCPTALLPLTTVPSTAVLTSTGSSSPTGSLDQGSTNTRTIQATYTFKVNNENITGGAIQLAAPTTNPLCMDAGPTASPAAGAPATVALCKTGGSSDQRFAYTTDLAIKLIGSETSAAPTGMCLEAPVPHATDGAVTFQPCAGRVAKQQWSLDDNSNFRGTGNGVSLDSFCLNAKTAGSAGPIVLGSCSGTTNKNVFRSQAGVGAGMASATTKQLVNYKQFSRCLDVTNFDYTNKNVGYEIVWYCKQAPDGNVPINQQWVLPAISLDLATAVTGRIRTPAGYCLKTPTTTAGYVTMAACTLTGVLTDPNLGWKVYGDTGNYATSYRIVDANGYCLTPTDLTVANPDTHSDGTAKVKVAPCTSSELQKWNAPANFNQPLAVTNTQEK</sequence>
<proteinExistence type="predicted"/>
<name>A0A919VPP7_9ACTN</name>
<dbReference type="InterPro" id="IPR000772">
    <property type="entry name" value="Ricin_B_lectin"/>
</dbReference>